<proteinExistence type="predicted"/>
<name>A0A0N7L6L8_PLAHL</name>
<protein>
    <submittedName>
        <fullName evidence="1">Reverse transcriptase</fullName>
    </submittedName>
</protein>
<keyword evidence="1" id="KW-0808">Transferase</keyword>
<evidence type="ECO:0000313" key="1">
    <source>
        <dbReference type="EMBL" id="CEG44635.1"/>
    </source>
</evidence>
<evidence type="ECO:0000313" key="2">
    <source>
        <dbReference type="Proteomes" id="UP000054928"/>
    </source>
</evidence>
<dbReference type="AlphaFoldDB" id="A0A0N7L6L8"/>
<keyword evidence="1" id="KW-0548">Nucleotidyltransferase</keyword>
<dbReference type="RefSeq" id="XP_024581004.1">
    <property type="nucleotide sequence ID" value="XM_024730759.1"/>
</dbReference>
<dbReference type="STRING" id="4781.A0A0N7L6L8"/>
<keyword evidence="1" id="KW-0695">RNA-directed DNA polymerase</keyword>
<dbReference type="Proteomes" id="UP000054928">
    <property type="component" value="Unassembled WGS sequence"/>
</dbReference>
<accession>A0A0N7L6L8</accession>
<keyword evidence="2" id="KW-1185">Reference proteome</keyword>
<organism evidence="1 2">
    <name type="scientific">Plasmopara halstedii</name>
    <name type="common">Downy mildew of sunflower</name>
    <dbReference type="NCBI Taxonomy" id="4781"/>
    <lineage>
        <taxon>Eukaryota</taxon>
        <taxon>Sar</taxon>
        <taxon>Stramenopiles</taxon>
        <taxon>Oomycota</taxon>
        <taxon>Peronosporomycetes</taxon>
        <taxon>Peronosporales</taxon>
        <taxon>Peronosporaceae</taxon>
        <taxon>Plasmopara</taxon>
    </lineage>
</organism>
<dbReference type="OrthoDB" id="128532at2759"/>
<sequence length="153" mass="16898">MLAARSWASTVSTVDDGVQLYTLVNGLTGEEDGNVRLEAMSAVDDLLELDEMSLEKFGRALKAGDLAEVVIVRPDEEIKSSSLPNEAGVEDTKRFLNARSGSLILRNLLDPYYLLLNVFQDVVSKDPPSDLPPDRHVRHEINLVPGTKYCVTR</sequence>
<dbReference type="GO" id="GO:0003964">
    <property type="term" value="F:RNA-directed DNA polymerase activity"/>
    <property type="evidence" value="ECO:0007669"/>
    <property type="project" value="UniProtKB-KW"/>
</dbReference>
<dbReference type="GeneID" id="36396036"/>
<dbReference type="EMBL" id="CCYD01001204">
    <property type="protein sequence ID" value="CEG44635.1"/>
    <property type="molecule type" value="Genomic_DNA"/>
</dbReference>
<reference evidence="2" key="1">
    <citation type="submission" date="2014-09" db="EMBL/GenBank/DDBJ databases">
        <authorList>
            <person name="Sharma Rahul"/>
            <person name="Thines Marco"/>
        </authorList>
    </citation>
    <scope>NUCLEOTIDE SEQUENCE [LARGE SCALE GENOMIC DNA]</scope>
</reference>